<keyword evidence="2" id="KW-1185">Reference proteome</keyword>
<reference evidence="1 2" key="2">
    <citation type="journal article" date="2022" name="Mol. Biol. Evol.">
        <title>Comparative Genomics Reveals Insights into the Divergent Evolution of Astigmatic Mites and Household Pest Adaptations.</title>
        <authorList>
            <person name="Xiong Q."/>
            <person name="Wan A.T."/>
            <person name="Liu X."/>
            <person name="Fung C.S."/>
            <person name="Xiao X."/>
            <person name="Malainual N."/>
            <person name="Hou J."/>
            <person name="Wang L."/>
            <person name="Wang M."/>
            <person name="Yang K.Y."/>
            <person name="Cui Y."/>
            <person name="Leung E.L."/>
            <person name="Nong W."/>
            <person name="Shin S.K."/>
            <person name="Au S.W."/>
            <person name="Jeong K.Y."/>
            <person name="Chew F.T."/>
            <person name="Hui J.H."/>
            <person name="Leung T.F."/>
            <person name="Tungtrongchitr A."/>
            <person name="Zhong N."/>
            <person name="Liu Z."/>
            <person name="Tsui S.K."/>
        </authorList>
    </citation>
    <scope>NUCLEOTIDE SEQUENCE [LARGE SCALE GENOMIC DNA]</scope>
    <source>
        <strain evidence="1">Derp</strain>
    </source>
</reference>
<name>A0ABQ8JK44_DERPT</name>
<sequence>MSLNKHSLLLIFFNVKMNEFKGVSNIDDDGDEYPKKNNSIRKDFCLNVADVTNTITTPTTMTKTPRTEKNLFRCQIQ</sequence>
<gene>
    <name evidence="1" type="ORF">DERP_007570</name>
</gene>
<dbReference type="EMBL" id="NJHN03000034">
    <property type="protein sequence ID" value="KAH9422979.1"/>
    <property type="molecule type" value="Genomic_DNA"/>
</dbReference>
<protein>
    <submittedName>
        <fullName evidence="1">Uncharacterized protein</fullName>
    </submittedName>
</protein>
<evidence type="ECO:0000313" key="2">
    <source>
        <dbReference type="Proteomes" id="UP000887458"/>
    </source>
</evidence>
<reference evidence="1 2" key="1">
    <citation type="journal article" date="2018" name="J. Allergy Clin. Immunol.">
        <title>High-quality assembly of Dermatophagoides pteronyssinus genome and transcriptome reveals a wide range of novel allergens.</title>
        <authorList>
            <person name="Liu X.Y."/>
            <person name="Yang K.Y."/>
            <person name="Wang M.Q."/>
            <person name="Kwok J.S."/>
            <person name="Zeng X."/>
            <person name="Yang Z."/>
            <person name="Xiao X.J."/>
            <person name="Lau C.P."/>
            <person name="Li Y."/>
            <person name="Huang Z.M."/>
            <person name="Ba J.G."/>
            <person name="Yim A.K."/>
            <person name="Ouyang C.Y."/>
            <person name="Ngai S.M."/>
            <person name="Chan T.F."/>
            <person name="Leung E.L."/>
            <person name="Liu L."/>
            <person name="Liu Z.G."/>
            <person name="Tsui S.K."/>
        </authorList>
    </citation>
    <scope>NUCLEOTIDE SEQUENCE [LARGE SCALE GENOMIC DNA]</scope>
    <source>
        <strain evidence="1">Derp</strain>
    </source>
</reference>
<proteinExistence type="predicted"/>
<comment type="caution">
    <text evidence="1">The sequence shown here is derived from an EMBL/GenBank/DDBJ whole genome shotgun (WGS) entry which is preliminary data.</text>
</comment>
<organism evidence="1 2">
    <name type="scientific">Dermatophagoides pteronyssinus</name>
    <name type="common">European house dust mite</name>
    <dbReference type="NCBI Taxonomy" id="6956"/>
    <lineage>
        <taxon>Eukaryota</taxon>
        <taxon>Metazoa</taxon>
        <taxon>Ecdysozoa</taxon>
        <taxon>Arthropoda</taxon>
        <taxon>Chelicerata</taxon>
        <taxon>Arachnida</taxon>
        <taxon>Acari</taxon>
        <taxon>Acariformes</taxon>
        <taxon>Sarcoptiformes</taxon>
        <taxon>Astigmata</taxon>
        <taxon>Psoroptidia</taxon>
        <taxon>Analgoidea</taxon>
        <taxon>Pyroglyphidae</taxon>
        <taxon>Dermatophagoidinae</taxon>
        <taxon>Dermatophagoides</taxon>
    </lineage>
</organism>
<evidence type="ECO:0000313" key="1">
    <source>
        <dbReference type="EMBL" id="KAH9422979.1"/>
    </source>
</evidence>
<accession>A0ABQ8JK44</accession>
<dbReference type="Proteomes" id="UP000887458">
    <property type="component" value="Unassembled WGS sequence"/>
</dbReference>